<evidence type="ECO:0008006" key="3">
    <source>
        <dbReference type="Google" id="ProtNLM"/>
    </source>
</evidence>
<evidence type="ECO:0000313" key="2">
    <source>
        <dbReference type="Proteomes" id="UP001156641"/>
    </source>
</evidence>
<reference evidence="2" key="1">
    <citation type="journal article" date="2019" name="Int. J. Syst. Evol. Microbiol.">
        <title>The Global Catalogue of Microorganisms (GCM) 10K type strain sequencing project: providing services to taxonomists for standard genome sequencing and annotation.</title>
        <authorList>
            <consortium name="The Broad Institute Genomics Platform"/>
            <consortium name="The Broad Institute Genome Sequencing Center for Infectious Disease"/>
            <person name="Wu L."/>
            <person name="Ma J."/>
        </authorList>
    </citation>
    <scope>NUCLEOTIDE SEQUENCE [LARGE SCALE GENOMIC DNA]</scope>
    <source>
        <strain evidence="2">NBRC 112502</strain>
    </source>
</reference>
<accession>A0ABQ6A6F2</accession>
<comment type="caution">
    <text evidence="1">The sequence shown here is derived from an EMBL/GenBank/DDBJ whole genome shotgun (WGS) entry which is preliminary data.</text>
</comment>
<protein>
    <recommendedName>
        <fullName evidence="3">Transcriptional initiation protein Tat</fullName>
    </recommendedName>
</protein>
<dbReference type="Proteomes" id="UP001156641">
    <property type="component" value="Unassembled WGS sequence"/>
</dbReference>
<dbReference type="PROSITE" id="PS51318">
    <property type="entry name" value="TAT"/>
    <property type="match status" value="1"/>
</dbReference>
<gene>
    <name evidence="1" type="ORF">GCM10010909_26820</name>
</gene>
<name>A0ABQ6A6F2_9PROT</name>
<dbReference type="InterPro" id="IPR006311">
    <property type="entry name" value="TAT_signal"/>
</dbReference>
<organism evidence="1 2">
    <name type="scientific">Acidocella aquatica</name>
    <dbReference type="NCBI Taxonomy" id="1922313"/>
    <lineage>
        <taxon>Bacteria</taxon>
        <taxon>Pseudomonadati</taxon>
        <taxon>Pseudomonadota</taxon>
        <taxon>Alphaproteobacteria</taxon>
        <taxon>Acetobacterales</taxon>
        <taxon>Acidocellaceae</taxon>
        <taxon>Acidocella</taxon>
    </lineage>
</organism>
<sequence length="277" mass="29302">MTQDSNQAIAAESGANRRNLLRGIGLSIGTVGLTAMAMQTASAQTPAGSAGSLEMKSAGTLAALTAKLTGIPRRRDFKTVPMILTSPDQWDSEALDALIAYRGGPKQVWDNTVIESPWLNLMRNALNAQVWSWKHPDFLAVSATHGTAHLALYDQMIWDKYKLADVTKGKFASNTLIDVPAAAAVDAADFNNPAGAFSPAANSITVLQNRGVVFVGCHNAVWEFSAALLKNGVNPDNLSHEALAAELTNHLIPGVVLSPGVVGTLPELQKAGFDYAV</sequence>
<evidence type="ECO:0000313" key="1">
    <source>
        <dbReference type="EMBL" id="GLR68001.1"/>
    </source>
</evidence>
<proteinExistence type="predicted"/>
<keyword evidence="2" id="KW-1185">Reference proteome</keyword>
<dbReference type="RefSeq" id="WP_284258833.1">
    <property type="nucleotide sequence ID" value="NZ_BSOS01000073.1"/>
</dbReference>
<dbReference type="EMBL" id="BSOS01000073">
    <property type="protein sequence ID" value="GLR68001.1"/>
    <property type="molecule type" value="Genomic_DNA"/>
</dbReference>